<dbReference type="Proteomes" id="UP000266906">
    <property type="component" value="Unassembled WGS sequence"/>
</dbReference>
<keyword evidence="6" id="KW-1185">Reference proteome</keyword>
<feature type="domain" description="Cell envelope-related transcriptional attenuator" evidence="4">
    <location>
        <begin position="146"/>
        <end position="314"/>
    </location>
</feature>
<dbReference type="InterPro" id="IPR004474">
    <property type="entry name" value="LytR_CpsA_psr"/>
</dbReference>
<keyword evidence="3" id="KW-0472">Membrane</keyword>
<reference evidence="5 6" key="1">
    <citation type="submission" date="2018-11" db="EMBL/GenBank/DDBJ databases">
        <title>Sequencing the genomes of 1000 actinobacteria strains.</title>
        <authorList>
            <person name="Klenk H.-P."/>
        </authorList>
    </citation>
    <scope>NUCLEOTIDE SEQUENCE [LARGE SCALE GENOMIC DNA]</scope>
    <source>
        <strain evidence="5 6">DSM 44781</strain>
    </source>
</reference>
<evidence type="ECO:0000256" key="3">
    <source>
        <dbReference type="SAM" id="Phobius"/>
    </source>
</evidence>
<dbReference type="PANTHER" id="PTHR33392">
    <property type="entry name" value="POLYISOPRENYL-TEICHOIC ACID--PEPTIDOGLYCAN TEICHOIC ACID TRANSFERASE TAGU"/>
    <property type="match status" value="1"/>
</dbReference>
<feature type="transmembrane region" description="Helical" evidence="3">
    <location>
        <begin position="58"/>
        <end position="78"/>
    </location>
</feature>
<evidence type="ECO:0000313" key="5">
    <source>
        <dbReference type="EMBL" id="RPE33346.1"/>
    </source>
</evidence>
<comment type="similarity">
    <text evidence="1">Belongs to the LytR/CpsA/Psr (LCP) family.</text>
</comment>
<sequence>MDGGASGADGDREGEFEVQLGAAFGLTGGGPGPEVTARLVDGGLAAGRRRTRARRRRTVLLAGALTATVAVGAGLLTAPRDVPGARTPVVELAHSGPDPAPPPLADGVTVLLVGTDSSVDARGEQAPDGLRHGDLHSGGANQLDATDTVMLVHVPAGGGEVRQLSLPRDVLVRDGDGHEVPLGHVYLDAETAEIQRLDAQGLPAPELRERGREAGRRALFRAVEALTSIRVNHYAELSMTGFYRAAEALGGIPVCLNHAVDDPDSGARLPAGRQDLGPAQALAFVRQRHGVGDGSDLGRTRRAQAFLAGVVEKLRGGGVLADAGKLGALYRSLEGELVVDQDWSPVDFVRQVPALAAGRGTLRTLPVMWAGSRLRAVEGAARQVLTDGAAASGAPSDAASPEASGANAPVAGQGPEPVELGGVPCVD</sequence>
<dbReference type="Gene3D" id="3.40.630.190">
    <property type="entry name" value="LCP protein"/>
    <property type="match status" value="1"/>
</dbReference>
<evidence type="ECO:0000313" key="6">
    <source>
        <dbReference type="Proteomes" id="UP000266906"/>
    </source>
</evidence>
<dbReference type="PANTHER" id="PTHR33392:SF6">
    <property type="entry name" value="POLYISOPRENYL-TEICHOIC ACID--PEPTIDOGLYCAN TEICHOIC ACID TRANSFERASE TAGU"/>
    <property type="match status" value="1"/>
</dbReference>
<dbReference type="NCBIfam" id="TIGR00350">
    <property type="entry name" value="lytR_cpsA_psr"/>
    <property type="match status" value="1"/>
</dbReference>
<keyword evidence="3" id="KW-1133">Transmembrane helix</keyword>
<dbReference type="EMBL" id="RKQG01000001">
    <property type="protein sequence ID" value="RPE33346.1"/>
    <property type="molecule type" value="Genomic_DNA"/>
</dbReference>
<evidence type="ECO:0000256" key="2">
    <source>
        <dbReference type="SAM" id="MobiDB-lite"/>
    </source>
</evidence>
<evidence type="ECO:0000259" key="4">
    <source>
        <dbReference type="Pfam" id="PF03816"/>
    </source>
</evidence>
<evidence type="ECO:0000256" key="1">
    <source>
        <dbReference type="ARBA" id="ARBA00006068"/>
    </source>
</evidence>
<dbReference type="AlphaFoldDB" id="A0A3N4RKQ2"/>
<comment type="caution">
    <text evidence="5">The sequence shown here is derived from an EMBL/GenBank/DDBJ whole genome shotgun (WGS) entry which is preliminary data.</text>
</comment>
<accession>A0A3N4RKQ2</accession>
<feature type="compositionally biased region" description="Low complexity" evidence="2">
    <location>
        <begin position="388"/>
        <end position="406"/>
    </location>
</feature>
<organism evidence="5 6">
    <name type="scientific">Kitasatospora cineracea</name>
    <dbReference type="NCBI Taxonomy" id="88074"/>
    <lineage>
        <taxon>Bacteria</taxon>
        <taxon>Bacillati</taxon>
        <taxon>Actinomycetota</taxon>
        <taxon>Actinomycetes</taxon>
        <taxon>Kitasatosporales</taxon>
        <taxon>Streptomycetaceae</taxon>
        <taxon>Kitasatospora</taxon>
    </lineage>
</organism>
<proteinExistence type="inferred from homology"/>
<keyword evidence="3" id="KW-0812">Transmembrane</keyword>
<dbReference type="InterPro" id="IPR050922">
    <property type="entry name" value="LytR/CpsA/Psr_CW_biosynth"/>
</dbReference>
<name>A0A3N4RKQ2_9ACTN</name>
<gene>
    <name evidence="5" type="ORF">EDD38_1631</name>
</gene>
<dbReference type="Pfam" id="PF03816">
    <property type="entry name" value="LytR_cpsA_psr"/>
    <property type="match status" value="1"/>
</dbReference>
<feature type="region of interest" description="Disordered" evidence="2">
    <location>
        <begin position="388"/>
        <end position="427"/>
    </location>
</feature>
<protein>
    <submittedName>
        <fullName evidence="5">LytR family transcriptional attenuator</fullName>
    </submittedName>
</protein>